<dbReference type="Pfam" id="PF01171">
    <property type="entry name" value="ATP_bind_3"/>
    <property type="match status" value="1"/>
</dbReference>
<evidence type="ECO:0000256" key="1">
    <source>
        <dbReference type="ARBA" id="ARBA00022679"/>
    </source>
</evidence>
<accession>A0A7J0BM09</accession>
<dbReference type="InterPro" id="IPR011063">
    <property type="entry name" value="TilS/TtcA_N"/>
</dbReference>
<dbReference type="SUPFAM" id="SSF52402">
    <property type="entry name" value="Adenine nucleotide alpha hydrolases-like"/>
    <property type="match status" value="1"/>
</dbReference>
<dbReference type="InterPro" id="IPR014729">
    <property type="entry name" value="Rossmann-like_a/b/a_fold"/>
</dbReference>
<organism evidence="3 4">
    <name type="scientific">Desulfovibrio subterraneus</name>
    <dbReference type="NCBI Taxonomy" id="2718620"/>
    <lineage>
        <taxon>Bacteria</taxon>
        <taxon>Pseudomonadati</taxon>
        <taxon>Thermodesulfobacteriota</taxon>
        <taxon>Desulfovibrionia</taxon>
        <taxon>Desulfovibrionales</taxon>
        <taxon>Desulfovibrionaceae</taxon>
        <taxon>Desulfovibrio</taxon>
    </lineage>
</organism>
<reference evidence="3 4" key="1">
    <citation type="submission" date="2020-05" db="EMBL/GenBank/DDBJ databases">
        <title>Draft genome sequence of Desulfovibrio sp. strain HN2T.</title>
        <authorList>
            <person name="Ueno A."/>
            <person name="Tamazawa S."/>
            <person name="Tamamura S."/>
            <person name="Murakami T."/>
            <person name="Kiyama T."/>
            <person name="Inomata H."/>
            <person name="Amano Y."/>
            <person name="Miyakawa K."/>
            <person name="Tamaki H."/>
            <person name="Naganuma T."/>
            <person name="Kaneko K."/>
        </authorList>
    </citation>
    <scope>NUCLEOTIDE SEQUENCE [LARGE SCALE GENOMIC DNA]</scope>
    <source>
        <strain evidence="3 4">HN2</strain>
    </source>
</reference>
<keyword evidence="1" id="KW-0808">Transferase</keyword>
<evidence type="ECO:0000259" key="2">
    <source>
        <dbReference type="Pfam" id="PF01171"/>
    </source>
</evidence>
<dbReference type="PIRSF" id="PIRSF004976">
    <property type="entry name" value="ATPase_YdaO"/>
    <property type="match status" value="1"/>
</dbReference>
<feature type="domain" description="tRNA(Ile)-lysidine/2-thiocytidine synthase N-terminal" evidence="2">
    <location>
        <begin position="33"/>
        <end position="197"/>
    </location>
</feature>
<dbReference type="PANTHER" id="PTHR43686:SF1">
    <property type="entry name" value="AMINOTRAN_5 DOMAIN-CONTAINING PROTEIN"/>
    <property type="match status" value="1"/>
</dbReference>
<dbReference type="AlphaFoldDB" id="A0A7J0BM09"/>
<dbReference type="InterPro" id="IPR035107">
    <property type="entry name" value="tRNA_thiolation_TtcA_Ctu1"/>
</dbReference>
<evidence type="ECO:0000313" key="3">
    <source>
        <dbReference type="EMBL" id="GFM34608.1"/>
    </source>
</evidence>
<dbReference type="RefSeq" id="WP_174406285.1">
    <property type="nucleotide sequence ID" value="NZ_BLVO01000016.1"/>
</dbReference>
<proteinExistence type="predicted"/>
<sequence>MAREKLSYAQKQCISSAGKLMQSTQMIYPGARIGVAMSGGMDSWVLMQTLLHRRRIVPFTFEIMALHLNPGFDPESHAPLVPWLQERGISYHVEVTDHGARGHSPENRNNSPCFYCAMLRRTRLFELCRDYNLTHLAFGHNADDLVGTFFMNLYEGGSVRGMSIKEAFFGGRLMVIRPLMLVEKSVINRCVRQWELPLWSNPCPSASDSRRKEVMDDFWEMAARNKGLRQNVFNALTRWQLGLTLDGKAK</sequence>
<dbReference type="Gene3D" id="3.40.50.620">
    <property type="entry name" value="HUPs"/>
    <property type="match status" value="1"/>
</dbReference>
<dbReference type="GO" id="GO:0016740">
    <property type="term" value="F:transferase activity"/>
    <property type="evidence" value="ECO:0007669"/>
    <property type="project" value="UniProtKB-KW"/>
</dbReference>
<protein>
    <submittedName>
        <fullName evidence="3">Adenine nucleotide alpha hydrolase</fullName>
    </submittedName>
</protein>
<dbReference type="GO" id="GO:0008033">
    <property type="term" value="P:tRNA processing"/>
    <property type="evidence" value="ECO:0007669"/>
    <property type="project" value="InterPro"/>
</dbReference>
<keyword evidence="4" id="KW-1185">Reference proteome</keyword>
<dbReference type="Proteomes" id="UP000503840">
    <property type="component" value="Unassembled WGS sequence"/>
</dbReference>
<gene>
    <name evidence="3" type="ORF">DSM101010T_29730</name>
</gene>
<dbReference type="EMBL" id="BLVO01000016">
    <property type="protein sequence ID" value="GFM34608.1"/>
    <property type="molecule type" value="Genomic_DNA"/>
</dbReference>
<dbReference type="PANTHER" id="PTHR43686">
    <property type="entry name" value="SULFURTRANSFERASE-RELATED"/>
    <property type="match status" value="1"/>
</dbReference>
<name>A0A7J0BM09_9BACT</name>
<evidence type="ECO:0000313" key="4">
    <source>
        <dbReference type="Proteomes" id="UP000503840"/>
    </source>
</evidence>
<comment type="caution">
    <text evidence="3">The sequence shown here is derived from an EMBL/GenBank/DDBJ whole genome shotgun (WGS) entry which is preliminary data.</text>
</comment>
<keyword evidence="3" id="KW-0378">Hydrolase</keyword>
<dbReference type="GO" id="GO:0016787">
    <property type="term" value="F:hydrolase activity"/>
    <property type="evidence" value="ECO:0007669"/>
    <property type="project" value="UniProtKB-KW"/>
</dbReference>